<name>A0ABP5LZR6_9ACTN</name>
<comment type="caution">
    <text evidence="2">The sequence shown here is derived from an EMBL/GenBank/DDBJ whole genome shotgun (WGS) entry which is preliminary data.</text>
</comment>
<reference evidence="3" key="1">
    <citation type="journal article" date="2019" name="Int. J. Syst. Evol. Microbiol.">
        <title>The Global Catalogue of Microorganisms (GCM) 10K type strain sequencing project: providing services to taxonomists for standard genome sequencing and annotation.</title>
        <authorList>
            <consortium name="The Broad Institute Genomics Platform"/>
            <consortium name="The Broad Institute Genome Sequencing Center for Infectious Disease"/>
            <person name="Wu L."/>
            <person name="Ma J."/>
        </authorList>
    </citation>
    <scope>NUCLEOTIDE SEQUENCE [LARGE SCALE GENOMIC DNA]</scope>
    <source>
        <strain evidence="3">JCM 14560</strain>
    </source>
</reference>
<feature type="region of interest" description="Disordered" evidence="1">
    <location>
        <begin position="245"/>
        <end position="268"/>
    </location>
</feature>
<evidence type="ECO:0000313" key="3">
    <source>
        <dbReference type="Proteomes" id="UP001422759"/>
    </source>
</evidence>
<keyword evidence="3" id="KW-1185">Reference proteome</keyword>
<evidence type="ECO:0000256" key="1">
    <source>
        <dbReference type="SAM" id="MobiDB-lite"/>
    </source>
</evidence>
<organism evidence="2 3">
    <name type="scientific">Kitasatospora kazusensis</name>
    <dbReference type="NCBI Taxonomy" id="407974"/>
    <lineage>
        <taxon>Bacteria</taxon>
        <taxon>Bacillati</taxon>
        <taxon>Actinomycetota</taxon>
        <taxon>Actinomycetes</taxon>
        <taxon>Kitasatosporales</taxon>
        <taxon>Streptomycetaceae</taxon>
        <taxon>Kitasatospora</taxon>
    </lineage>
</organism>
<protein>
    <recommendedName>
        <fullName evidence="4">Secreted protein</fullName>
    </recommendedName>
</protein>
<gene>
    <name evidence="2" type="ORF">GCM10009760_59630</name>
</gene>
<dbReference type="EMBL" id="BAAANT010000059">
    <property type="protein sequence ID" value="GAA2157437.1"/>
    <property type="molecule type" value="Genomic_DNA"/>
</dbReference>
<evidence type="ECO:0008006" key="4">
    <source>
        <dbReference type="Google" id="ProtNLM"/>
    </source>
</evidence>
<dbReference type="Proteomes" id="UP001422759">
    <property type="component" value="Unassembled WGS sequence"/>
</dbReference>
<accession>A0ABP5LZR6</accession>
<sequence length="268" mass="27334">MGTLLGTLLMAAVVAVPAFTGGVLSTLVVVRRRGSSTGTGPEAVVAPQPPVLSSADAIPAAGTAPVRTAATERPLAPADLRRRRAREAAEIARYRTDLDAVPFDPGAPDPDPAVLAQYRRAATALARAVRAAGEPVASGSSTVGRPLGEGYGALFRLGQLIGEAAEISTAIADYRAQLDAVPANPEAPDADPAVVAEYREAIAALSRAVKVRQGTGKTRLNRVLAEIRTGRAALVRLDGRLNAPASPVDAVPSDAPPPEPAVDGRGGS</sequence>
<evidence type="ECO:0000313" key="2">
    <source>
        <dbReference type="EMBL" id="GAA2157437.1"/>
    </source>
</evidence>
<proteinExistence type="predicted"/>